<proteinExistence type="predicted"/>
<dbReference type="Pfam" id="PF09861">
    <property type="entry name" value="Lar_N"/>
    <property type="match status" value="1"/>
</dbReference>
<dbReference type="Gene3D" id="3.40.50.11440">
    <property type="match status" value="1"/>
</dbReference>
<dbReference type="RefSeq" id="WP_288183073.1">
    <property type="nucleotide sequence ID" value="NZ_LT608335.1"/>
</dbReference>
<sequence>MSIITEMLEQVTLPKMVKIRQKFPAAELQDVAQTIREQLAKPEIAGRVKTGMRVAVAVGSRGMTDIALIVRVVVAELKKLGAQPFIVPAMGSHGGATAEGQKAVLAGLGVTAESAGCPILSSMETVELGVIESSGLPVLIDKHAFEADGIVVINRIKGHNAFSGPVESGLSKMISIGLGKQKGADACHAFGFKHMAEQIIAMAEIKLAKANFLFGIGTVENAYDRITRLVAVLPEDIIATDKKLLPEAKANLPKILFEHIDVLVVDQLGKEFSGGGMDVHTIGRSSTDYARSAVASPERLVVLDVTDYSHGNCCGMGLADLVTRRLFNKIDFEVTYANVLTSTGTRSGRIPLIMDSDRLAIQGAAKTCGVPDSKRLRLVRIPNSLHLEEIYISESMLPEANACADIDILTQPREWTFDAAGNINDIGFAKKEG</sequence>
<dbReference type="GO" id="GO:0050043">
    <property type="term" value="F:lactate racemase activity"/>
    <property type="evidence" value="ECO:0007669"/>
    <property type="project" value="InterPro"/>
</dbReference>
<name>A0A212LLV3_9FIRM</name>
<organism evidence="2">
    <name type="scientific">uncultured Sporomusa sp</name>
    <dbReference type="NCBI Taxonomy" id="307249"/>
    <lineage>
        <taxon>Bacteria</taxon>
        <taxon>Bacillati</taxon>
        <taxon>Bacillota</taxon>
        <taxon>Negativicutes</taxon>
        <taxon>Selenomonadales</taxon>
        <taxon>Sporomusaceae</taxon>
        <taxon>Sporomusa</taxon>
        <taxon>environmental samples</taxon>
    </lineage>
</organism>
<feature type="domain" description="LarA-like N-terminal" evidence="1">
    <location>
        <begin position="24"/>
        <end position="192"/>
    </location>
</feature>
<evidence type="ECO:0000313" key="2">
    <source>
        <dbReference type="EMBL" id="SCM78389.1"/>
    </source>
</evidence>
<protein>
    <recommendedName>
        <fullName evidence="1">LarA-like N-terminal domain-containing protein</fullName>
    </recommendedName>
</protein>
<dbReference type="InterPro" id="IPR018657">
    <property type="entry name" value="LarA-like_N"/>
</dbReference>
<gene>
    <name evidence="2" type="ORF">KL86SPO_20014</name>
</gene>
<dbReference type="AlphaFoldDB" id="A0A212LLV3"/>
<accession>A0A212LLV3</accession>
<evidence type="ECO:0000259" key="1">
    <source>
        <dbReference type="Pfam" id="PF09861"/>
    </source>
</evidence>
<dbReference type="EMBL" id="FMJE01000002">
    <property type="protein sequence ID" value="SCM78389.1"/>
    <property type="molecule type" value="Genomic_DNA"/>
</dbReference>
<reference evidence="2" key="1">
    <citation type="submission" date="2016-08" db="EMBL/GenBank/DDBJ databases">
        <authorList>
            <person name="Seilhamer J.J."/>
        </authorList>
    </citation>
    <scope>NUCLEOTIDE SEQUENCE</scope>
    <source>
        <strain evidence="2">86</strain>
    </source>
</reference>